<dbReference type="KEGG" id="bvc:CEP68_03260"/>
<dbReference type="SMART" id="SM00829">
    <property type="entry name" value="PKS_ER"/>
    <property type="match status" value="1"/>
</dbReference>
<evidence type="ECO:0000256" key="3">
    <source>
        <dbReference type="ARBA" id="ARBA00022490"/>
    </source>
</evidence>
<keyword evidence="5" id="KW-0694">RNA-binding</keyword>
<comment type="subunit">
    <text evidence="2">Homotetramer.</text>
</comment>
<keyword evidence="6" id="KW-0479">Metal-binding</keyword>
<name>A0A1Z3U5M6_BREVE</name>
<keyword evidence="6" id="KW-0560">Oxidoreductase</keyword>
<dbReference type="GeneID" id="34014127"/>
<keyword evidence="11" id="KW-1185">Reference proteome</keyword>
<dbReference type="AlphaFoldDB" id="A0A1Z3U5M6"/>
<dbReference type="CDD" id="cd08252">
    <property type="entry name" value="AL_MDR"/>
    <property type="match status" value="1"/>
</dbReference>
<dbReference type="InterPro" id="IPR036291">
    <property type="entry name" value="NAD(P)-bd_dom_sf"/>
</dbReference>
<dbReference type="Gene3D" id="3.40.50.720">
    <property type="entry name" value="NAD(P)-binding Rossmann-like Domain"/>
    <property type="match status" value="1"/>
</dbReference>
<evidence type="ECO:0000313" key="10">
    <source>
        <dbReference type="Proteomes" id="UP000197050"/>
    </source>
</evidence>
<dbReference type="GO" id="GO:0005737">
    <property type="term" value="C:cytoplasm"/>
    <property type="evidence" value="ECO:0007669"/>
    <property type="project" value="UniProtKB-SubCell"/>
</dbReference>
<proteinExistence type="inferred from homology"/>
<keyword evidence="3" id="KW-0963">Cytoplasm</keyword>
<dbReference type="InterPro" id="IPR013154">
    <property type="entry name" value="ADH-like_N"/>
</dbReference>
<keyword evidence="6" id="KW-0862">Zinc</keyword>
<dbReference type="RefSeq" id="WP_066626346.1">
    <property type="nucleotide sequence ID" value="NZ_CP022048.2"/>
</dbReference>
<dbReference type="PANTHER" id="PTHR44154:SF1">
    <property type="entry name" value="QUINONE OXIDOREDUCTASE"/>
    <property type="match status" value="1"/>
</dbReference>
<dbReference type="SUPFAM" id="SSF50129">
    <property type="entry name" value="GroES-like"/>
    <property type="match status" value="1"/>
</dbReference>
<accession>A0A1Z3U5M6</accession>
<dbReference type="InterPro" id="IPR014182">
    <property type="entry name" value="ADH_Zn_typ-1"/>
</dbReference>
<evidence type="ECO:0000256" key="6">
    <source>
        <dbReference type="RuleBase" id="RU364000"/>
    </source>
</evidence>
<dbReference type="InterPro" id="IPR011032">
    <property type="entry name" value="GroES-like_sf"/>
</dbReference>
<evidence type="ECO:0000313" key="9">
    <source>
        <dbReference type="EMBL" id="MDX2333398.1"/>
    </source>
</evidence>
<dbReference type="GO" id="GO:0003723">
    <property type="term" value="F:RNA binding"/>
    <property type="evidence" value="ECO:0007669"/>
    <property type="project" value="UniProtKB-KW"/>
</dbReference>
<dbReference type="GO" id="GO:0008270">
    <property type="term" value="F:zinc ion binding"/>
    <property type="evidence" value="ECO:0007669"/>
    <property type="project" value="InterPro"/>
</dbReference>
<dbReference type="PANTHER" id="PTHR44154">
    <property type="entry name" value="QUINONE OXIDOREDUCTASE"/>
    <property type="match status" value="1"/>
</dbReference>
<dbReference type="Pfam" id="PF13602">
    <property type="entry name" value="ADH_zinc_N_2"/>
    <property type="match status" value="1"/>
</dbReference>
<evidence type="ECO:0000256" key="5">
    <source>
        <dbReference type="ARBA" id="ARBA00022884"/>
    </source>
</evidence>
<gene>
    <name evidence="8" type="ORF">CEP68_03260</name>
    <name evidence="9" type="ORF">NJD11_00390</name>
</gene>
<dbReference type="InterPro" id="IPR051603">
    <property type="entry name" value="Zinc-ADH_QOR/CCCR"/>
</dbReference>
<organism evidence="8 10">
    <name type="scientific">Brevundimonas vesicularis</name>
    <name type="common">Pseudomonas vesicularis</name>
    <dbReference type="NCBI Taxonomy" id="41276"/>
    <lineage>
        <taxon>Bacteria</taxon>
        <taxon>Pseudomonadati</taxon>
        <taxon>Pseudomonadota</taxon>
        <taxon>Alphaproteobacteria</taxon>
        <taxon>Caulobacterales</taxon>
        <taxon>Caulobacteraceae</taxon>
        <taxon>Brevundimonas</taxon>
    </lineage>
</organism>
<feature type="domain" description="Enoyl reductase (ER)" evidence="7">
    <location>
        <begin position="13"/>
        <end position="331"/>
    </location>
</feature>
<comment type="subcellular location">
    <subcellularLocation>
        <location evidence="1">Cytoplasm</location>
    </subcellularLocation>
</comment>
<reference evidence="10" key="1">
    <citation type="submission" date="2017-06" db="EMBL/GenBank/DDBJ databases">
        <title>FDA dAtabase for Regulatory Grade micrObial Sequences (FDA-ARGOS): Supporting development and validation of Infectious Disease Dx tests.</title>
        <authorList>
            <person name="Minogue T."/>
            <person name="Wolcott M."/>
            <person name="Wasieloski L."/>
            <person name="Aguilar W."/>
            <person name="Moore D."/>
            <person name="Tallon L."/>
            <person name="Sadzewicz L."/>
            <person name="Sengamalay N."/>
            <person name="Ott S."/>
            <person name="Godinez A."/>
            <person name="Nagaraj S."/>
            <person name="Nadendla S."/>
            <person name="Geyer C."/>
            <person name="Sichtig H."/>
        </authorList>
    </citation>
    <scope>NUCLEOTIDE SEQUENCE [LARGE SCALE GENOMIC DNA]</scope>
    <source>
        <strain evidence="10">FDAARGOS_289</strain>
    </source>
</reference>
<evidence type="ECO:0000256" key="2">
    <source>
        <dbReference type="ARBA" id="ARBA00011881"/>
    </source>
</evidence>
<reference evidence="9" key="3">
    <citation type="submission" date="2022-06" db="EMBL/GenBank/DDBJ databases">
        <authorList>
            <person name="Hesketh-Best P.J."/>
            <person name="Koch M.J."/>
        </authorList>
    </citation>
    <scope>NUCLEOTIDE SEQUENCE</scope>
    <source>
        <strain evidence="9">PC206-O</strain>
    </source>
</reference>
<dbReference type="EMBL" id="CP022048">
    <property type="protein sequence ID" value="ASE38597.1"/>
    <property type="molecule type" value="Genomic_DNA"/>
</dbReference>
<dbReference type="Proteomes" id="UP000197050">
    <property type="component" value="Chromosome"/>
</dbReference>
<evidence type="ECO:0000313" key="11">
    <source>
        <dbReference type="Proteomes" id="UP001272940"/>
    </source>
</evidence>
<reference evidence="9 11" key="4">
    <citation type="journal article" date="2023" name="FEMS Microbes">
        <title>Whole genomes of deep-sea sponge-associated bacteria exhibit high novel natural product potential.</title>
        <authorList>
            <person name="Hesketh-Best P.J."/>
            <person name="January G.G."/>
            <person name="Koch M.J."/>
            <person name="Warburton P.J."/>
            <person name="Howell K.L."/>
            <person name="Upton M."/>
        </authorList>
    </citation>
    <scope>NUCLEOTIDE SEQUENCE [LARGE SCALE GENOMIC DNA]</scope>
    <source>
        <strain evidence="9 11">PC206-O</strain>
    </source>
</reference>
<reference evidence="8" key="2">
    <citation type="submission" date="2017-12" db="EMBL/GenBank/DDBJ databases">
        <title>FDA dAtabase for Regulatory Grade micrObial Sequences (FDA-ARGOS): Supporting development and validation of Infectious Disease Dx tests.</title>
        <authorList>
            <person name="Campos J."/>
            <person name="Goldberg B."/>
            <person name="Tallon L."/>
            <person name="Sadzewicz L."/>
            <person name="Sengamalay N."/>
            <person name="Ott S."/>
            <person name="Godinez A."/>
            <person name="Nagaraj S."/>
            <person name="Vavikolanu K."/>
            <person name="Vyas G."/>
            <person name="Nadendla S."/>
            <person name="Aluvathingal J."/>
            <person name="Geyer C."/>
            <person name="Nandy P."/>
            <person name="Hobson J."/>
            <person name="Sichtig H."/>
        </authorList>
    </citation>
    <scope>NUCLEOTIDE SEQUENCE</scope>
    <source>
        <strain evidence="8">FDAARGOS_289</strain>
    </source>
</reference>
<dbReference type="GO" id="GO:0016491">
    <property type="term" value="F:oxidoreductase activity"/>
    <property type="evidence" value="ECO:0007669"/>
    <property type="project" value="UniProtKB-KW"/>
</dbReference>
<keyword evidence="4" id="KW-0521">NADP</keyword>
<evidence type="ECO:0000256" key="4">
    <source>
        <dbReference type="ARBA" id="ARBA00022857"/>
    </source>
</evidence>
<evidence type="ECO:0000256" key="1">
    <source>
        <dbReference type="ARBA" id="ARBA00004496"/>
    </source>
</evidence>
<dbReference type="PROSITE" id="PS01162">
    <property type="entry name" value="QOR_ZETA_CRYSTAL"/>
    <property type="match status" value="1"/>
</dbReference>
<dbReference type="SUPFAM" id="SSF51735">
    <property type="entry name" value="NAD(P)-binding Rossmann-fold domains"/>
    <property type="match status" value="1"/>
</dbReference>
<sequence length="334" mass="35654">MKAIGTTGPRPATDPAALTLFDTPEPDLRPRDLLVEVKAVSLNPVDTKVRSSRTPEDGQPSILGYDASGVVIDTGDEVSLFKVGDEVFYAGQIDRPGSNAERQAVDERIVGPKPKSLTFAEAAALPLTVITAWELLFDRLKAGKDEDETLLIVGGAGGVGSALIQIARAVTSLRVVATASRPDTRQWCLDLGAHAVVDHSGPLDEALTAAGERAPKYIASLTHTQAHFEALARAVGVQGVIGCIDDFKGLPIELLKQKSAGFVWEFMFTRSLEQTPDMIAQHQLLSEVSRLVDSGALRTTLTENLGRLSVENLLKGHRQLESGSTIGKVALDGF</sequence>
<evidence type="ECO:0000259" key="7">
    <source>
        <dbReference type="SMART" id="SM00829"/>
    </source>
</evidence>
<dbReference type="Pfam" id="PF08240">
    <property type="entry name" value="ADH_N"/>
    <property type="match status" value="1"/>
</dbReference>
<dbReference type="Proteomes" id="UP001272940">
    <property type="component" value="Unassembled WGS sequence"/>
</dbReference>
<dbReference type="InterPro" id="IPR002364">
    <property type="entry name" value="Quin_OxRdtase/zeta-crystal_CS"/>
</dbReference>
<dbReference type="InterPro" id="IPR020843">
    <property type="entry name" value="ER"/>
</dbReference>
<evidence type="ECO:0000313" key="8">
    <source>
        <dbReference type="EMBL" id="ASE38597.1"/>
    </source>
</evidence>
<dbReference type="NCBIfam" id="TIGR02817">
    <property type="entry name" value="adh_fam_1"/>
    <property type="match status" value="1"/>
</dbReference>
<dbReference type="EMBL" id="JAMYEC010000001">
    <property type="protein sequence ID" value="MDX2333398.1"/>
    <property type="molecule type" value="Genomic_DNA"/>
</dbReference>
<dbReference type="Gene3D" id="3.90.180.10">
    <property type="entry name" value="Medium-chain alcohol dehydrogenases, catalytic domain"/>
    <property type="match status" value="1"/>
</dbReference>
<comment type="similarity">
    <text evidence="6">Belongs to the zinc-containing alcohol dehydrogenase family. Quinone oxidoreductase subfamily.</text>
</comment>
<protein>
    <recommendedName>
        <fullName evidence="6">Zinc-type alcohol dehydrogenase-like protein</fullName>
    </recommendedName>
</protein>